<evidence type="ECO:0000313" key="1">
    <source>
        <dbReference type="EMBL" id="AFD02963.1"/>
    </source>
</evidence>
<dbReference type="GeneID" id="14005387"/>
<evidence type="ECO:0000313" key="2">
    <source>
        <dbReference type="Proteomes" id="UP000007597"/>
    </source>
</evidence>
<dbReference type="KEGG" id="vg:14005387"/>
<reference evidence="1 2" key="1">
    <citation type="submission" date="2011-07" db="EMBL/GenBank/DDBJ databases">
        <title>Viral Tagging: a high-throughput approach to explore virus-host interactions.</title>
        <authorList>
            <person name="Deng L."/>
            <person name="Sullivan M.B."/>
            <person name="Poulos B."/>
            <person name="Ignacio Espinoza J.C."/>
        </authorList>
    </citation>
    <scope>NUCLEOTIDE SEQUENCE [LARGE SCALE GENOMIC DNA]</scope>
</reference>
<keyword evidence="2" id="KW-1185">Reference proteome</keyword>
<dbReference type="Proteomes" id="UP000007597">
    <property type="component" value="Segment"/>
</dbReference>
<dbReference type="EMBL" id="JN371769">
    <property type="protein sequence ID" value="AFD02963.1"/>
    <property type="molecule type" value="Genomic_DNA"/>
</dbReference>
<proteinExistence type="predicted"/>
<name>H8ZNA2_9CAUD</name>
<sequence>MELLIGTACFGAFTFWGVCVAKYLDARENN</sequence>
<accession>H8ZNA2</accession>
<dbReference type="RefSeq" id="YP_007001614.1">
    <property type="nucleotide sequence ID" value="NC_019443.1"/>
</dbReference>
<organism evidence="1 2">
    <name type="scientific">Synechococcus phage metaG-MbCM1</name>
    <dbReference type="NCBI Taxonomy" id="1079999"/>
    <lineage>
        <taxon>Viruses</taxon>
        <taxon>Duplodnaviria</taxon>
        <taxon>Heunggongvirae</taxon>
        <taxon>Uroviricota</taxon>
        <taxon>Caudoviricetes</taxon>
        <taxon>Pantevenvirales</taxon>
        <taxon>Kyanoviridae</taxon>
        <taxon>Galenevirus</taxon>
        <taxon>Galenevirus mbcm1</taxon>
    </lineage>
</organism>
<protein>
    <submittedName>
        <fullName evidence="1">Uncharacterized protein</fullName>
    </submittedName>
</protein>